<keyword evidence="3" id="KW-1185">Reference proteome</keyword>
<evidence type="ECO:0000313" key="2">
    <source>
        <dbReference type="EMBL" id="GLB48449.1"/>
    </source>
</evidence>
<proteinExistence type="predicted"/>
<organism evidence="2 3">
    <name type="scientific">Neptunitalea lumnitzerae</name>
    <dbReference type="NCBI Taxonomy" id="2965509"/>
    <lineage>
        <taxon>Bacteria</taxon>
        <taxon>Pseudomonadati</taxon>
        <taxon>Bacteroidota</taxon>
        <taxon>Flavobacteriia</taxon>
        <taxon>Flavobacteriales</taxon>
        <taxon>Flavobacteriaceae</taxon>
        <taxon>Neptunitalea</taxon>
    </lineage>
</organism>
<evidence type="ECO:0000313" key="3">
    <source>
        <dbReference type="Proteomes" id="UP001143543"/>
    </source>
</evidence>
<dbReference type="Proteomes" id="UP001143543">
    <property type="component" value="Unassembled WGS sequence"/>
</dbReference>
<dbReference type="EMBL" id="BRVO01000001">
    <property type="protein sequence ID" value="GLB48449.1"/>
    <property type="molecule type" value="Genomic_DNA"/>
</dbReference>
<gene>
    <name evidence="2" type="ORF">Y10_08170</name>
</gene>
<keyword evidence="1" id="KW-0175">Coiled coil</keyword>
<sequence length="147" mass="16629">MKKGIIIMIATLFLAVACDTKPTVEKNKKEFETVYAETIKVHDEVMAKMGTINKLQVQLEEEVKAATDTVPYAEAMKTLKKGHKGMMDWMHSFSDAFPHTEDRFAGKSKEEIDESVERLKEYKAQMEAVDAQIKEGIDKAEKLLSSN</sequence>
<name>A0ABQ5MGC1_9FLAO</name>
<comment type="caution">
    <text evidence="2">The sequence shown here is derived from an EMBL/GenBank/DDBJ whole genome shotgun (WGS) entry which is preliminary data.</text>
</comment>
<feature type="coiled-coil region" evidence="1">
    <location>
        <begin position="105"/>
        <end position="139"/>
    </location>
</feature>
<evidence type="ECO:0000256" key="1">
    <source>
        <dbReference type="SAM" id="Coils"/>
    </source>
</evidence>
<accession>A0ABQ5MGC1</accession>
<dbReference type="RefSeq" id="WP_281764086.1">
    <property type="nucleotide sequence ID" value="NZ_BRVO01000001.1"/>
</dbReference>
<dbReference type="PROSITE" id="PS51257">
    <property type="entry name" value="PROKAR_LIPOPROTEIN"/>
    <property type="match status" value="1"/>
</dbReference>
<reference evidence="2" key="1">
    <citation type="submission" date="2022-07" db="EMBL/GenBank/DDBJ databases">
        <title>Taxonomy of Novel Oxalotrophic and Methylotrophic Bacteria.</title>
        <authorList>
            <person name="Sahin N."/>
            <person name="Tani A."/>
        </authorList>
    </citation>
    <scope>NUCLEOTIDE SEQUENCE</scope>
    <source>
        <strain evidence="2">Y10</strain>
    </source>
</reference>
<protein>
    <submittedName>
        <fullName evidence="2">Uncharacterized protein</fullName>
    </submittedName>
</protein>